<evidence type="ECO:0000313" key="4">
    <source>
        <dbReference type="Proteomes" id="UP000077748"/>
    </source>
</evidence>
<dbReference type="InterPro" id="IPR027417">
    <property type="entry name" value="P-loop_NTPase"/>
</dbReference>
<gene>
    <name evidence="2" type="ORF">A9C11_26775</name>
    <name evidence="3" type="ORF">P3W55_28235</name>
</gene>
<dbReference type="GO" id="GO:0006576">
    <property type="term" value="P:biogenic amine metabolic process"/>
    <property type="evidence" value="ECO:0007669"/>
    <property type="project" value="InterPro"/>
</dbReference>
<dbReference type="SUPFAM" id="SSF52540">
    <property type="entry name" value="P-loop containing nucleoside triphosphate hydrolases"/>
    <property type="match status" value="1"/>
</dbReference>
<dbReference type="Pfam" id="PF10662">
    <property type="entry name" value="PduV-EutP"/>
    <property type="match status" value="1"/>
</dbReference>
<dbReference type="EMBL" id="JARJLR010000472">
    <property type="protein sequence ID" value="MDF3845614.1"/>
    <property type="molecule type" value="Genomic_DNA"/>
</dbReference>
<dbReference type="RefSeq" id="WP_009615695.1">
    <property type="nucleotide sequence ID" value="NZ_CP015878.1"/>
</dbReference>
<evidence type="ECO:0000313" key="3">
    <source>
        <dbReference type="EMBL" id="MDF3845614.1"/>
    </source>
</evidence>
<dbReference type="InterPro" id="IPR012381">
    <property type="entry name" value="EutP_PduV"/>
</dbReference>
<evidence type="ECO:0000313" key="2">
    <source>
        <dbReference type="EMBL" id="ANI17373.1"/>
    </source>
</evidence>
<protein>
    <submittedName>
        <fullName evidence="3">EutP/PduV family microcompartment system protein</fullName>
    </submittedName>
</protein>
<dbReference type="AlphaFoldDB" id="A0A1A9KK84"/>
<accession>A0A1A9KK84</accession>
<reference evidence="3" key="2">
    <citation type="submission" date="2023-03" db="EMBL/GenBank/DDBJ databases">
        <title>Draft assemblies of triclosan tolerant bacteria isolated from returned activated sludge.</title>
        <authorList>
            <person name="Van Hamelsveld S."/>
        </authorList>
    </citation>
    <scope>NUCLEOTIDE SEQUENCE</scope>
    <source>
        <strain evidence="3">GW210015_S63</strain>
    </source>
</reference>
<proteinExistence type="inferred from homology"/>
<evidence type="ECO:0000256" key="1">
    <source>
        <dbReference type="PIRNR" id="PIRNR036409"/>
    </source>
</evidence>
<comment type="similarity">
    <text evidence="1">Belongs to the EutP/PduV family.</text>
</comment>
<organism evidence="2 4">
    <name type="scientific">Pseudomonas citronellolis</name>
    <dbReference type="NCBI Taxonomy" id="53408"/>
    <lineage>
        <taxon>Bacteria</taxon>
        <taxon>Pseudomonadati</taxon>
        <taxon>Pseudomonadota</taxon>
        <taxon>Gammaproteobacteria</taxon>
        <taxon>Pseudomonadales</taxon>
        <taxon>Pseudomonadaceae</taxon>
        <taxon>Pseudomonas</taxon>
    </lineage>
</organism>
<sequence length="155" mass="16483">MDAPRYALIGGVGAGKTTLFNALCGNPEAARKTQALDYGPGGALDTPGEFVSHPRLYRALITSTDDVDTLVYVHPADSTECRLPPGLLDIHAGKRLIGVISKCDLPGVDLPAIERLLRAHGIDGAIVHTASDDPASIERLRALLNARNPIEDLLR</sequence>
<dbReference type="PIRSF" id="PIRSF036409">
    <property type="entry name" value="EutP_PduV"/>
    <property type="match status" value="1"/>
</dbReference>
<dbReference type="PANTHER" id="PTHR40453:SF2">
    <property type="entry name" value="ACETATE KINASE EUTP-RELATED"/>
    <property type="match status" value="1"/>
</dbReference>
<dbReference type="Proteomes" id="UP000077748">
    <property type="component" value="Chromosome"/>
</dbReference>
<reference evidence="2 4" key="1">
    <citation type="submission" date="2016-05" db="EMBL/GenBank/DDBJ databases">
        <title>Genome Sequence of Pseudomonas citronellolis Strain SJTE-3, an Estrogens and Persistent Organic Pollutants degradation strain.</title>
        <authorList>
            <person name="Liang R."/>
        </authorList>
    </citation>
    <scope>NUCLEOTIDE SEQUENCE [LARGE SCALE GENOMIC DNA]</scope>
    <source>
        <strain evidence="2 4">SJTE-3</strain>
    </source>
</reference>
<dbReference type="PANTHER" id="PTHR40453">
    <property type="entry name" value="PROTEIN YOEF"/>
    <property type="match status" value="1"/>
</dbReference>
<keyword evidence="1" id="KW-0547">Nucleotide-binding</keyword>
<name>A0A1A9KK84_9PSED</name>
<dbReference type="Gene3D" id="3.40.50.300">
    <property type="entry name" value="P-loop containing nucleotide triphosphate hydrolases"/>
    <property type="match status" value="1"/>
</dbReference>
<dbReference type="EMBL" id="CP015878">
    <property type="protein sequence ID" value="ANI17373.1"/>
    <property type="molecule type" value="Genomic_DNA"/>
</dbReference>
<dbReference type="Proteomes" id="UP001220662">
    <property type="component" value="Unassembled WGS sequence"/>
</dbReference>
<dbReference type="GO" id="GO:0005524">
    <property type="term" value="F:ATP binding"/>
    <property type="evidence" value="ECO:0007669"/>
    <property type="project" value="UniProtKB-UniRule"/>
</dbReference>